<dbReference type="AlphaFoldDB" id="A0A7S0AH04"/>
<protein>
    <submittedName>
        <fullName evidence="2">Uncharacterized protein</fullName>
    </submittedName>
</protein>
<feature type="region of interest" description="Disordered" evidence="1">
    <location>
        <begin position="125"/>
        <end position="160"/>
    </location>
</feature>
<evidence type="ECO:0000256" key="1">
    <source>
        <dbReference type="SAM" id="MobiDB-lite"/>
    </source>
</evidence>
<evidence type="ECO:0000313" key="2">
    <source>
        <dbReference type="EMBL" id="CAD8363569.1"/>
    </source>
</evidence>
<feature type="compositionally biased region" description="Low complexity" evidence="1">
    <location>
        <begin position="210"/>
        <end position="222"/>
    </location>
</feature>
<accession>A0A7S0AH04</accession>
<sequence length="238" mass="24675">MVRSWPTMRDRAHSLEEDLALHEGQLRELEHAMMEPLDSSAGAQAGHAGRFAECQELGQRLQEVAATALEAGCSRSVPGAMDIFEQANAAVERVGRLLQRCTPPPEAQQWSARTSVSGNTARLGYATASEPPETPASPSGYSSHSQPSSPEKRSAFPAPQEEKNCSSGLLLVLSFLGAVAAAVVCGCFEGLAAAAGTSRDAPEGGGHMTPPIVAAAATPPIAEESEEEERAGAASKGG</sequence>
<name>A0A7S0AH04_9DINO</name>
<dbReference type="EMBL" id="HBEG01027110">
    <property type="protein sequence ID" value="CAD8363569.1"/>
    <property type="molecule type" value="Transcribed_RNA"/>
</dbReference>
<feature type="compositionally biased region" description="Basic and acidic residues" evidence="1">
    <location>
        <begin position="150"/>
        <end position="160"/>
    </location>
</feature>
<gene>
    <name evidence="2" type="ORF">PBAH0796_LOCUS16436</name>
</gene>
<feature type="region of interest" description="Disordered" evidence="1">
    <location>
        <begin position="196"/>
        <end position="238"/>
    </location>
</feature>
<organism evidence="2">
    <name type="scientific">Pyrodinium bahamense</name>
    <dbReference type="NCBI Taxonomy" id="73915"/>
    <lineage>
        <taxon>Eukaryota</taxon>
        <taxon>Sar</taxon>
        <taxon>Alveolata</taxon>
        <taxon>Dinophyceae</taxon>
        <taxon>Gonyaulacales</taxon>
        <taxon>Pyrocystaceae</taxon>
        <taxon>Pyrodinium</taxon>
    </lineage>
</organism>
<proteinExistence type="predicted"/>
<feature type="compositionally biased region" description="Low complexity" evidence="1">
    <location>
        <begin position="126"/>
        <end position="149"/>
    </location>
</feature>
<reference evidence="2" key="1">
    <citation type="submission" date="2021-01" db="EMBL/GenBank/DDBJ databases">
        <authorList>
            <person name="Corre E."/>
            <person name="Pelletier E."/>
            <person name="Niang G."/>
            <person name="Scheremetjew M."/>
            <person name="Finn R."/>
            <person name="Kale V."/>
            <person name="Holt S."/>
            <person name="Cochrane G."/>
            <person name="Meng A."/>
            <person name="Brown T."/>
            <person name="Cohen L."/>
        </authorList>
    </citation>
    <scope>NUCLEOTIDE SEQUENCE</scope>
    <source>
        <strain evidence="2">Pbaha01</strain>
    </source>
</reference>